<dbReference type="SUPFAM" id="SSF46689">
    <property type="entry name" value="Homeodomain-like"/>
    <property type="match status" value="1"/>
</dbReference>
<dbReference type="InterPro" id="IPR020449">
    <property type="entry name" value="Tscrpt_reg_AraC-type_HTH"/>
</dbReference>
<evidence type="ECO:0000256" key="1">
    <source>
        <dbReference type="ARBA" id="ARBA00023015"/>
    </source>
</evidence>
<dbReference type="InterPro" id="IPR009057">
    <property type="entry name" value="Homeodomain-like_sf"/>
</dbReference>
<dbReference type="Gene3D" id="2.60.120.10">
    <property type="entry name" value="Jelly Rolls"/>
    <property type="match status" value="1"/>
</dbReference>
<dbReference type="InterPro" id="IPR018060">
    <property type="entry name" value="HTH_AraC"/>
</dbReference>
<keyword evidence="7" id="KW-1185">Reference proteome</keyword>
<dbReference type="Pfam" id="PF12833">
    <property type="entry name" value="HTH_18"/>
    <property type="match status" value="1"/>
</dbReference>
<evidence type="ECO:0000313" key="6">
    <source>
        <dbReference type="EMBL" id="RPE67022.1"/>
    </source>
</evidence>
<evidence type="ECO:0000256" key="4">
    <source>
        <dbReference type="ARBA" id="ARBA00023163"/>
    </source>
</evidence>
<organism evidence="6 7">
    <name type="scientific">Pacificibacter maritimus</name>
    <dbReference type="NCBI Taxonomy" id="762213"/>
    <lineage>
        <taxon>Bacteria</taxon>
        <taxon>Pseudomonadati</taxon>
        <taxon>Pseudomonadota</taxon>
        <taxon>Alphaproteobacteria</taxon>
        <taxon>Rhodobacterales</taxon>
        <taxon>Roseobacteraceae</taxon>
        <taxon>Pacificibacter</taxon>
    </lineage>
</organism>
<sequence length="285" mass="31727">MKSHAQIPSFTLFGENRGFPDVVHCEDIHARAHLHDWIIAPHRHGQMVQIFQIETGAAQTQIDSAIGLLKPKEFLYIPTNVVHGFEFDKGTKGRVISLPSPILTSFATKIPQDLTKPIKGVIDDTFGFLTQQLAQSYQSNGTYRTERLIGLSHVILSYVAERGARNASNTPQSHQVMDRFDALISETLNEAWRPGDYANALAMTPGHLGRICRDATGKSTSAYIDTAVMTEASRLLAFTRLSVSEIGYRLGYSDPPYFSRRFHKICGMTPSAYRAQFITSKPDPT</sequence>
<dbReference type="InterPro" id="IPR014710">
    <property type="entry name" value="RmlC-like_jellyroll"/>
</dbReference>
<dbReference type="PROSITE" id="PS01124">
    <property type="entry name" value="HTH_ARAC_FAMILY_2"/>
    <property type="match status" value="1"/>
</dbReference>
<keyword evidence="2" id="KW-0238">DNA-binding</keyword>
<dbReference type="RefSeq" id="WP_123792495.1">
    <property type="nucleotide sequence ID" value="NZ_RKQK01000002.1"/>
</dbReference>
<reference evidence="6 7" key="1">
    <citation type="submission" date="2018-11" db="EMBL/GenBank/DDBJ databases">
        <title>Genomic Encyclopedia of Type Strains, Phase IV (KMG-IV): sequencing the most valuable type-strain genomes for metagenomic binning, comparative biology and taxonomic classification.</title>
        <authorList>
            <person name="Goeker M."/>
        </authorList>
    </citation>
    <scope>NUCLEOTIDE SEQUENCE [LARGE SCALE GENOMIC DNA]</scope>
    <source>
        <strain evidence="6 7">DSM 104731</strain>
    </source>
</reference>
<dbReference type="SMART" id="SM00342">
    <property type="entry name" value="HTH_ARAC"/>
    <property type="match status" value="1"/>
</dbReference>
<dbReference type="PRINTS" id="PR00032">
    <property type="entry name" value="HTHARAC"/>
</dbReference>
<gene>
    <name evidence="6" type="ORF">EDD53_1426</name>
</gene>
<evidence type="ECO:0000259" key="5">
    <source>
        <dbReference type="PROSITE" id="PS01124"/>
    </source>
</evidence>
<dbReference type="EMBL" id="RKQK01000002">
    <property type="protein sequence ID" value="RPE67022.1"/>
    <property type="molecule type" value="Genomic_DNA"/>
</dbReference>
<dbReference type="Gene3D" id="1.10.10.60">
    <property type="entry name" value="Homeodomain-like"/>
    <property type="match status" value="1"/>
</dbReference>
<dbReference type="Pfam" id="PF02311">
    <property type="entry name" value="AraC_binding"/>
    <property type="match status" value="1"/>
</dbReference>
<dbReference type="Proteomes" id="UP000269689">
    <property type="component" value="Unassembled WGS sequence"/>
</dbReference>
<proteinExistence type="predicted"/>
<dbReference type="CDD" id="cd06999">
    <property type="entry name" value="cupin_HpaA-like_N"/>
    <property type="match status" value="1"/>
</dbReference>
<name>A0A3N4U978_9RHOB</name>
<protein>
    <submittedName>
        <fullName evidence="6">AraC family transcriptional regulator</fullName>
    </submittedName>
</protein>
<keyword evidence="1" id="KW-0805">Transcription regulation</keyword>
<accession>A0A3N4U978</accession>
<dbReference type="PANTHER" id="PTHR43280:SF32">
    <property type="entry name" value="TRANSCRIPTIONAL REGULATORY PROTEIN"/>
    <property type="match status" value="1"/>
</dbReference>
<dbReference type="InterPro" id="IPR047264">
    <property type="entry name" value="Cupin_HpaA-like_N"/>
</dbReference>
<dbReference type="InterPro" id="IPR011051">
    <property type="entry name" value="RmlC_Cupin_sf"/>
</dbReference>
<dbReference type="GO" id="GO:0003700">
    <property type="term" value="F:DNA-binding transcription factor activity"/>
    <property type="evidence" value="ECO:0007669"/>
    <property type="project" value="InterPro"/>
</dbReference>
<dbReference type="InterPro" id="IPR003313">
    <property type="entry name" value="AraC-bd"/>
</dbReference>
<dbReference type="GO" id="GO:0043565">
    <property type="term" value="F:sequence-specific DNA binding"/>
    <property type="evidence" value="ECO:0007669"/>
    <property type="project" value="InterPro"/>
</dbReference>
<dbReference type="PANTHER" id="PTHR43280">
    <property type="entry name" value="ARAC-FAMILY TRANSCRIPTIONAL REGULATOR"/>
    <property type="match status" value="1"/>
</dbReference>
<dbReference type="SUPFAM" id="SSF51182">
    <property type="entry name" value="RmlC-like cupins"/>
    <property type="match status" value="1"/>
</dbReference>
<evidence type="ECO:0000313" key="7">
    <source>
        <dbReference type="Proteomes" id="UP000269689"/>
    </source>
</evidence>
<dbReference type="AlphaFoldDB" id="A0A3N4U978"/>
<dbReference type="OrthoDB" id="9814125at2"/>
<comment type="caution">
    <text evidence="6">The sequence shown here is derived from an EMBL/GenBank/DDBJ whole genome shotgun (WGS) entry which is preliminary data.</text>
</comment>
<keyword evidence="4" id="KW-0804">Transcription</keyword>
<evidence type="ECO:0000256" key="3">
    <source>
        <dbReference type="ARBA" id="ARBA00023159"/>
    </source>
</evidence>
<keyword evidence="3" id="KW-0010">Activator</keyword>
<feature type="domain" description="HTH araC/xylS-type" evidence="5">
    <location>
        <begin position="178"/>
        <end position="276"/>
    </location>
</feature>
<evidence type="ECO:0000256" key="2">
    <source>
        <dbReference type="ARBA" id="ARBA00023125"/>
    </source>
</evidence>